<sequence>MAEEKAPEVIDYTLNNPDTLTKYKTAAQISHKVLEAVAPLCIEGEKIVEICQKGDKLLDEEIAKVYKGKKIAKGRFPFPLPRQLR</sequence>
<evidence type="ECO:0000313" key="3">
    <source>
        <dbReference type="Proteomes" id="UP001147747"/>
    </source>
</evidence>
<organism evidence="2 3">
    <name type="scientific">Penicillium cosmopolitanum</name>
    <dbReference type="NCBI Taxonomy" id="1131564"/>
    <lineage>
        <taxon>Eukaryota</taxon>
        <taxon>Fungi</taxon>
        <taxon>Dikarya</taxon>
        <taxon>Ascomycota</taxon>
        <taxon>Pezizomycotina</taxon>
        <taxon>Eurotiomycetes</taxon>
        <taxon>Eurotiomycetidae</taxon>
        <taxon>Eurotiales</taxon>
        <taxon>Aspergillaceae</taxon>
        <taxon>Penicillium</taxon>
    </lineage>
</organism>
<evidence type="ECO:0000313" key="2">
    <source>
        <dbReference type="EMBL" id="KAJ5388617.1"/>
    </source>
</evidence>
<dbReference type="GeneID" id="81374775"/>
<comment type="similarity">
    <text evidence="1">Belongs to the peptidase M24 family.</text>
</comment>
<dbReference type="RefSeq" id="XP_056486415.1">
    <property type="nucleotide sequence ID" value="XM_056635795.1"/>
</dbReference>
<name>A0A9W9VSJ3_9EURO</name>
<dbReference type="AlphaFoldDB" id="A0A9W9VSJ3"/>
<proteinExistence type="inferred from homology"/>
<keyword evidence="2" id="KW-0238">DNA-binding</keyword>
<dbReference type="PANTHER" id="PTHR10804:SF11">
    <property type="entry name" value="PROLIFERATION-ASSOCIATED PROTEIN 2G4"/>
    <property type="match status" value="1"/>
</dbReference>
<evidence type="ECO:0000256" key="1">
    <source>
        <dbReference type="ARBA" id="ARBA00007319"/>
    </source>
</evidence>
<accession>A0A9W9VSJ3</accession>
<dbReference type="Gene3D" id="3.90.230.10">
    <property type="entry name" value="Creatinase/methionine aminopeptidase superfamily"/>
    <property type="match status" value="1"/>
</dbReference>
<dbReference type="InterPro" id="IPR036005">
    <property type="entry name" value="Creatinase/aminopeptidase-like"/>
</dbReference>
<dbReference type="PANTHER" id="PTHR10804">
    <property type="entry name" value="PROTEASE FAMILY M24 METHIONYL AMINOPEPTIDASE, AMINOPEPTIDASE P"/>
    <property type="match status" value="1"/>
</dbReference>
<keyword evidence="3" id="KW-1185">Reference proteome</keyword>
<comment type="caution">
    <text evidence="2">The sequence shown here is derived from an EMBL/GenBank/DDBJ whole genome shotgun (WGS) entry which is preliminary data.</text>
</comment>
<dbReference type="OrthoDB" id="5876363at2759"/>
<reference evidence="2" key="2">
    <citation type="journal article" date="2023" name="IMA Fungus">
        <title>Comparative genomic study of the Penicillium genus elucidates a diverse pangenome and 15 lateral gene transfer events.</title>
        <authorList>
            <person name="Petersen C."/>
            <person name="Sorensen T."/>
            <person name="Nielsen M.R."/>
            <person name="Sondergaard T.E."/>
            <person name="Sorensen J.L."/>
            <person name="Fitzpatrick D.A."/>
            <person name="Frisvad J.C."/>
            <person name="Nielsen K.L."/>
        </authorList>
    </citation>
    <scope>NUCLEOTIDE SEQUENCE</scope>
    <source>
        <strain evidence="2">IBT 29677</strain>
    </source>
</reference>
<gene>
    <name evidence="2" type="ORF">N7509_011158</name>
</gene>
<reference evidence="2" key="1">
    <citation type="submission" date="2022-12" db="EMBL/GenBank/DDBJ databases">
        <authorList>
            <person name="Petersen C."/>
        </authorList>
    </citation>
    <scope>NUCLEOTIDE SEQUENCE</scope>
    <source>
        <strain evidence="2">IBT 29677</strain>
    </source>
</reference>
<dbReference type="Proteomes" id="UP001147747">
    <property type="component" value="Unassembled WGS sequence"/>
</dbReference>
<dbReference type="SUPFAM" id="SSF55920">
    <property type="entry name" value="Creatinase/aminopeptidase"/>
    <property type="match status" value="1"/>
</dbReference>
<dbReference type="EMBL" id="JAPZBU010000009">
    <property type="protein sequence ID" value="KAJ5388617.1"/>
    <property type="molecule type" value="Genomic_DNA"/>
</dbReference>
<protein>
    <submittedName>
        <fullName evidence="2">Winged helix-turn-helix transcription repressor DNA-binding</fullName>
    </submittedName>
</protein>
<dbReference type="InterPro" id="IPR047113">
    <property type="entry name" value="PA2G4/ARX1"/>
</dbReference>
<dbReference type="GO" id="GO:0003677">
    <property type="term" value="F:DNA binding"/>
    <property type="evidence" value="ECO:0007669"/>
    <property type="project" value="UniProtKB-KW"/>
</dbReference>